<evidence type="ECO:0000256" key="3">
    <source>
        <dbReference type="ARBA" id="ARBA00022729"/>
    </source>
</evidence>
<evidence type="ECO:0000256" key="1">
    <source>
        <dbReference type="ARBA" id="ARBA00004196"/>
    </source>
</evidence>
<dbReference type="GO" id="GO:0030313">
    <property type="term" value="C:cell envelope"/>
    <property type="evidence" value="ECO:0007669"/>
    <property type="project" value="UniProtKB-SubCell"/>
</dbReference>
<proteinExistence type="inferred from homology"/>
<dbReference type="Pfam" id="PF09375">
    <property type="entry name" value="Peptidase_M75"/>
    <property type="match status" value="1"/>
</dbReference>
<evidence type="ECO:0000313" key="7">
    <source>
        <dbReference type="Proteomes" id="UP000562984"/>
    </source>
</evidence>
<dbReference type="CDD" id="cd14656">
    <property type="entry name" value="Imelysin-like_EfeO"/>
    <property type="match status" value="1"/>
</dbReference>
<comment type="similarity">
    <text evidence="2">Belongs to the EfeM/EfeO family.</text>
</comment>
<dbReference type="InterPro" id="IPR034981">
    <property type="entry name" value="Imelysin-like_EfeO/Algp7"/>
</dbReference>
<feature type="region of interest" description="Disordered" evidence="4">
    <location>
        <begin position="1"/>
        <end position="26"/>
    </location>
</feature>
<dbReference type="Gene3D" id="1.20.1420.20">
    <property type="entry name" value="M75 peptidase, HXXE motif"/>
    <property type="match status" value="1"/>
</dbReference>
<dbReference type="InterPro" id="IPR050894">
    <property type="entry name" value="EfeM/EfeO_iron_uptake"/>
</dbReference>
<keyword evidence="7" id="KW-1185">Reference proteome</keyword>
<comment type="caution">
    <text evidence="6">The sequence shown here is derived from an EMBL/GenBank/DDBJ whole genome shotgun (WGS) entry which is preliminary data.</text>
</comment>
<dbReference type="EMBL" id="JABEND010000002">
    <property type="protein sequence ID" value="NNG35096.1"/>
    <property type="molecule type" value="Genomic_DNA"/>
</dbReference>
<sequence length="467" mass="47260">MIGSPRRPAGPASRPSTEPTRAAAGQRRRGVALVAAGCAAALLLTACSSDSGSNAAATPAAGGTSGAAPAAATVAGPAGSVAAQSVAGSSAAAPAGAGAATQASATAAGAPATVKISITADGGCAVDPVTVPAGPVTFKIANLDATAVNEVHLMDGDRIRGERENLAPGFDSEFSATLDGGSYQIYCPGAVTENQPFTVTGKAATSTGDVAQQLQQATVEYAGYVDDQAGFLVEAVAKLQKALQGKDLAAAQQAYAAARPFYERIEPVAESFGDLDPDIDARDGDVPAAGWKGFHQIEKALFTDKKIAAATPFIAELVSNVAKLKQLTAQLAADTKAGNGKGYKPDEVANGAASLLEEVQKTKISGEEERYSRIDLVDFAANVEGSQQAFAALEPALKTIDPQRPAPITAAFAALNKQLDKHADTKALGGYQPYDKLTQADIKQLSDALLAVQEPLSQVSAKVASAG</sequence>
<dbReference type="PANTHER" id="PTHR39192:SF1">
    <property type="entry name" value="IRON UPTAKE SYSTEM COMPONENT EFEO"/>
    <property type="match status" value="1"/>
</dbReference>
<evidence type="ECO:0000313" key="6">
    <source>
        <dbReference type="EMBL" id="NNG35096.1"/>
    </source>
</evidence>
<protein>
    <submittedName>
        <fullName evidence="6">Peptidase M75 family protein</fullName>
    </submittedName>
</protein>
<evidence type="ECO:0000256" key="2">
    <source>
        <dbReference type="ARBA" id="ARBA00005989"/>
    </source>
</evidence>
<evidence type="ECO:0000259" key="5">
    <source>
        <dbReference type="Pfam" id="PF09375"/>
    </source>
</evidence>
<dbReference type="NCBIfam" id="NF041757">
    <property type="entry name" value="EfeO"/>
    <property type="match status" value="1"/>
</dbReference>
<gene>
    <name evidence="6" type="ORF">HKD39_05090</name>
</gene>
<name>A0A849A622_9ACTN</name>
<dbReference type="InterPro" id="IPR018976">
    <property type="entry name" value="Imelysin-like"/>
</dbReference>
<dbReference type="Proteomes" id="UP000562984">
    <property type="component" value="Unassembled WGS sequence"/>
</dbReference>
<accession>A0A849A622</accession>
<reference evidence="6 7" key="1">
    <citation type="submission" date="2020-05" db="EMBL/GenBank/DDBJ databases">
        <title>Nakamurella sp. DB0629 isolated from air conditioner.</title>
        <authorList>
            <person name="Kim D.H."/>
            <person name="Kim D.-U."/>
        </authorList>
    </citation>
    <scope>NUCLEOTIDE SEQUENCE [LARGE SCALE GENOMIC DNA]</scope>
    <source>
        <strain evidence="6 7">DB0629</strain>
    </source>
</reference>
<organism evidence="6 7">
    <name type="scientific">Nakamurella aerolata</name>
    <dbReference type="NCBI Taxonomy" id="1656892"/>
    <lineage>
        <taxon>Bacteria</taxon>
        <taxon>Bacillati</taxon>
        <taxon>Actinomycetota</taxon>
        <taxon>Actinomycetes</taxon>
        <taxon>Nakamurellales</taxon>
        <taxon>Nakamurellaceae</taxon>
        <taxon>Nakamurella</taxon>
    </lineage>
</organism>
<dbReference type="InterPro" id="IPR038352">
    <property type="entry name" value="Imelysin_sf"/>
</dbReference>
<comment type="subcellular location">
    <subcellularLocation>
        <location evidence="1">Cell envelope</location>
    </subcellularLocation>
</comment>
<dbReference type="RefSeq" id="WP_171198722.1">
    <property type="nucleotide sequence ID" value="NZ_JABEND010000002.1"/>
</dbReference>
<dbReference type="InterPro" id="IPR053377">
    <property type="entry name" value="Iron_uptake_EfeM/EfeO"/>
</dbReference>
<evidence type="ECO:0000256" key="4">
    <source>
        <dbReference type="SAM" id="MobiDB-lite"/>
    </source>
</evidence>
<keyword evidence="3" id="KW-0732">Signal</keyword>
<dbReference type="AlphaFoldDB" id="A0A849A622"/>
<feature type="domain" description="Imelysin-like" evidence="5">
    <location>
        <begin position="220"/>
        <end position="458"/>
    </location>
</feature>
<dbReference type="PANTHER" id="PTHR39192">
    <property type="entry name" value="IRON UPTAKE SYSTEM COMPONENT EFEO"/>
    <property type="match status" value="1"/>
</dbReference>